<evidence type="ECO:0000256" key="1">
    <source>
        <dbReference type="SAM" id="SignalP"/>
    </source>
</evidence>
<keyword evidence="3" id="KW-1185">Reference proteome</keyword>
<keyword evidence="1" id="KW-0732">Signal</keyword>
<dbReference type="RefSeq" id="WP_237874621.1">
    <property type="nucleotide sequence ID" value="NZ_JAKLTR010000011.1"/>
</dbReference>
<feature type="signal peptide" evidence="1">
    <location>
        <begin position="1"/>
        <end position="20"/>
    </location>
</feature>
<reference evidence="2" key="1">
    <citation type="submission" date="2022-01" db="EMBL/GenBank/DDBJ databases">
        <authorList>
            <person name="Jo J.-H."/>
            <person name="Im W.-T."/>
        </authorList>
    </citation>
    <scope>NUCLEOTIDE SEQUENCE</scope>
    <source>
        <strain evidence="2">NA20</strain>
    </source>
</reference>
<dbReference type="Proteomes" id="UP001165367">
    <property type="component" value="Unassembled WGS sequence"/>
</dbReference>
<accession>A0ABS9KUS7</accession>
<comment type="caution">
    <text evidence="2">The sequence shown here is derived from an EMBL/GenBank/DDBJ whole genome shotgun (WGS) entry which is preliminary data.</text>
</comment>
<evidence type="ECO:0000313" key="3">
    <source>
        <dbReference type="Proteomes" id="UP001165367"/>
    </source>
</evidence>
<sequence length="556" mass="63442">MPKRVAFGLLLIMAAGHSYSQNLPVGSQVLEDALRRLQITGERPTDISYTIRPVSAYAAGDADSIYNLLQWAGGNGPKTANFAHGKGSLVILPATIRQQFNSHHPYGWNDGSMIQAKGYQTQISAGIYTKLGPLSIQFRPEFVYAQNANFEQFPGWQNDSLWRDYYYILNRIDNPEKFGNGSYTKVFPGQSSVRFNYKKLSLGVSTENLWWGPGIRNSLLMSNTAPGFPHITFNTTAPVKTGIGSFEWQIVSGMTKGSGILPQDTARTFDGLSLYQPKQEDSKRYMNGMTITWQPKWTKGLYLGFSRMFYLYNSDVDKSFDGYLPIFGTFFKGATNGEDEKRRDQLLSLFARLVLPKEKAEFYAEFGRNDHSQNFTDAVLEPEHARAYIVGGRKIITTPKNLDIEVMFELTQLENSPTAWLRAQEGWYTHYQVRHGYTHRGQVIGAGIGPGSNSQTIGISWLKGIEKIGFTVERVVRNNDYYYRAFQRLQNPRFHWVDMSLNAYKDWYYKRLLFSANLSFVRSFNYQWRYQHDAAGEEVYTNVNQLHAGLSVSYMF</sequence>
<dbReference type="EMBL" id="JAKLTR010000011">
    <property type="protein sequence ID" value="MCG2616083.1"/>
    <property type="molecule type" value="Genomic_DNA"/>
</dbReference>
<protein>
    <submittedName>
        <fullName evidence="2">Capsule assembly Wzi family protein</fullName>
    </submittedName>
</protein>
<evidence type="ECO:0000313" key="2">
    <source>
        <dbReference type="EMBL" id="MCG2616083.1"/>
    </source>
</evidence>
<feature type="chain" id="PRO_5045207718" evidence="1">
    <location>
        <begin position="21"/>
        <end position="556"/>
    </location>
</feature>
<organism evidence="2 3">
    <name type="scientific">Terrimonas ginsenosidimutans</name>
    <dbReference type="NCBI Taxonomy" id="2908004"/>
    <lineage>
        <taxon>Bacteria</taxon>
        <taxon>Pseudomonadati</taxon>
        <taxon>Bacteroidota</taxon>
        <taxon>Chitinophagia</taxon>
        <taxon>Chitinophagales</taxon>
        <taxon>Chitinophagaceae</taxon>
        <taxon>Terrimonas</taxon>
    </lineage>
</organism>
<gene>
    <name evidence="2" type="ORF">LZZ85_17435</name>
</gene>
<dbReference type="InterPro" id="IPR026950">
    <property type="entry name" value="Caps_assemb_Wzi"/>
</dbReference>
<name>A0ABS9KUS7_9BACT</name>
<proteinExistence type="predicted"/>
<dbReference type="Gene3D" id="2.40.160.130">
    <property type="entry name" value="Capsule assembly protein Wzi"/>
    <property type="match status" value="1"/>
</dbReference>
<dbReference type="Pfam" id="PF14052">
    <property type="entry name" value="Caps_assemb_Wzi"/>
    <property type="match status" value="1"/>
</dbReference>
<dbReference type="InterPro" id="IPR038636">
    <property type="entry name" value="Wzi_sf"/>
</dbReference>